<feature type="signal peptide" evidence="1">
    <location>
        <begin position="1"/>
        <end position="28"/>
    </location>
</feature>
<dbReference type="Proteomes" id="UP000291838">
    <property type="component" value="Unassembled WGS sequence"/>
</dbReference>
<accession>A0A4V1RJQ2</accession>
<name>A0A4V1RJQ2_9ACTN</name>
<reference evidence="2 3" key="1">
    <citation type="submission" date="2019-01" db="EMBL/GenBank/DDBJ databases">
        <title>Novel species of Nocardioides.</title>
        <authorList>
            <person name="Liu Q."/>
            <person name="Xin Y.-H."/>
        </authorList>
    </citation>
    <scope>NUCLEOTIDE SEQUENCE [LARGE SCALE GENOMIC DNA]</scope>
    <source>
        <strain evidence="2 3">HLT3-15</strain>
    </source>
</reference>
<dbReference type="RefSeq" id="WP_129477777.1">
    <property type="nucleotide sequence ID" value="NZ_SDWS01000007.1"/>
</dbReference>
<comment type="caution">
    <text evidence="2">The sequence shown here is derived from an EMBL/GenBank/DDBJ whole genome shotgun (WGS) entry which is preliminary data.</text>
</comment>
<dbReference type="OrthoDB" id="4938409at2"/>
<dbReference type="EMBL" id="SDWS01000007">
    <property type="protein sequence ID" value="RYB89572.1"/>
    <property type="molecule type" value="Genomic_DNA"/>
</dbReference>
<proteinExistence type="predicted"/>
<keyword evidence="1" id="KW-0732">Signal</keyword>
<gene>
    <name evidence="2" type="ORF">EUA06_16545</name>
</gene>
<evidence type="ECO:0000313" key="3">
    <source>
        <dbReference type="Proteomes" id="UP000291838"/>
    </source>
</evidence>
<evidence type="ECO:0000313" key="2">
    <source>
        <dbReference type="EMBL" id="RYB89572.1"/>
    </source>
</evidence>
<evidence type="ECO:0000256" key="1">
    <source>
        <dbReference type="SAM" id="SignalP"/>
    </source>
</evidence>
<sequence>MHVRRLTTALAAAAVALSPILASPASFASAPSEGADRVADASLTMRDAELLRPVVPPTLRPSTSAPTVSARASRRPLFAFWGKKYNRIDGFGFQTAVRGSGTSIQLGVAWKTYRGVRPILPKKVFVQARVDGGSWAKVAGARGKIGKRGFVLAQVPAYVVPAGVPAQTVDYRLKTKKITSGPRKARRSVTSKPVSVRFDNQTMYTGDQARFYAPIANLCPNASVTLDTDHTIAEKRDAVFSFQYGIAIDVAEINAITWESEASKQAVAIHECAHWRQFYNWGGTLKGFDAMEKRSAEVFVADTNPDPNVPTPPNQPDWAPLEHAADCATFLATSGAERTYGGYCNPTENAAAGLLWQGQQY</sequence>
<keyword evidence="3" id="KW-1185">Reference proteome</keyword>
<protein>
    <submittedName>
        <fullName evidence="2">Uncharacterized protein</fullName>
    </submittedName>
</protein>
<organism evidence="2 3">
    <name type="scientific">Nocardioides glacieisoli</name>
    <dbReference type="NCBI Taxonomy" id="1168730"/>
    <lineage>
        <taxon>Bacteria</taxon>
        <taxon>Bacillati</taxon>
        <taxon>Actinomycetota</taxon>
        <taxon>Actinomycetes</taxon>
        <taxon>Propionibacteriales</taxon>
        <taxon>Nocardioidaceae</taxon>
        <taxon>Nocardioides</taxon>
    </lineage>
</organism>
<dbReference type="AlphaFoldDB" id="A0A4V1RJQ2"/>
<feature type="chain" id="PRO_5039707769" evidence="1">
    <location>
        <begin position="29"/>
        <end position="361"/>
    </location>
</feature>